<sequence length="891" mass="103524">MSSTTSTIVKSTRKEIATVGARKVLHNINNIFQEAQLIKNFYKNKLKNNWNRNKKLKNNSHDHYKNLCNAVRDEKTDAGLPTSLQPRTAENITNDYVELNTININNTNINTNINNNTNNFTNNNNTNNFTNNNITNNPPESGYESDIQTHKYEELCGEQQDWNDNDKKVDDANVTKLLKNPHHHLYQYGKLMNKIHHHRNTDFFSDAPVPNVCDVEMSSSRKRKMIGKKMMARDEDRENEAKKKTFNQGRFGQKIISKKMKNKPKPVTKGKNKQQKRIKKTIDELFCWFPPRNVHPNKDVSQNATNNLSNSGIERGEQTHPQTLFDGDIQREQQESYYQCIQQPAEQYQLLQQHQQYKRFLQCQQYLQYQFYQNQYYYYSQFYRQQNDYQQLLRKRFQTSYHQRQHHQRQLLSNASTSNHLNNICHLQTSNSTKMLFNSLSSSVPSSHHISAPFLPLPSSSNILSSSLSLSSSEASSSFIFSDPSTKISAAETFSPSSTSATHKTTISELETTSTTLASSCKYSTDNLNEAFVRSNASCWHSAADDEEHHNSLITYEDHGKRRNHQDNRNNYSYNRNEDGDYHDDRNQDYNNDEEENDDYNDDDDNILNLALNEQPDVFVSEERCIWRPDLSVIHSSSCLHGVRYSDDDDDDKGDDDDNKEINFHEFKQNDKEKLEISKKISRSKQTYLRYKDNGQSRNKNNDTNNIVSNLKSNLNRINRSDVTKSLTRILERLNGSIEKCKPEVNNNHKHFVKCNKIYDSNFINKNINKNNSCNSTDNNILIHDNNNKHANKMSERQMNIIKQLISNERSYVNEMNLGMEMFSRPSKMVFHTELYFRIFQNIEKTLKSGPKSGHQIDSTGFEKKAGFWPGPEPEPGPNFGASLSRTLFSF</sequence>
<gene>
    <name evidence="3" type="primary">20199586</name>
    <name evidence="2" type="ORF">HELRODRAFT_162443</name>
</gene>
<reference evidence="2 4" key="2">
    <citation type="journal article" date="2013" name="Nature">
        <title>Insights into bilaterian evolution from three spiralian genomes.</title>
        <authorList>
            <person name="Simakov O."/>
            <person name="Marletaz F."/>
            <person name="Cho S.J."/>
            <person name="Edsinger-Gonzales E."/>
            <person name="Havlak P."/>
            <person name="Hellsten U."/>
            <person name="Kuo D.H."/>
            <person name="Larsson T."/>
            <person name="Lv J."/>
            <person name="Arendt D."/>
            <person name="Savage R."/>
            <person name="Osoegawa K."/>
            <person name="de Jong P."/>
            <person name="Grimwood J."/>
            <person name="Chapman J.A."/>
            <person name="Shapiro H."/>
            <person name="Aerts A."/>
            <person name="Otillar R.P."/>
            <person name="Terry A.Y."/>
            <person name="Boore J.L."/>
            <person name="Grigoriev I.V."/>
            <person name="Lindberg D.R."/>
            <person name="Seaver E.C."/>
            <person name="Weisblat D.A."/>
            <person name="Putnam N.H."/>
            <person name="Rokhsar D.S."/>
        </authorList>
    </citation>
    <scope>NUCLEOTIDE SEQUENCE</scope>
</reference>
<dbReference type="EnsemblMetazoa" id="HelroT162443">
    <property type="protein sequence ID" value="HelroP162443"/>
    <property type="gene ID" value="HelroG162443"/>
</dbReference>
<evidence type="ECO:0000313" key="3">
    <source>
        <dbReference type="EnsemblMetazoa" id="HelroP162443"/>
    </source>
</evidence>
<dbReference type="InterPro" id="IPR035899">
    <property type="entry name" value="DBL_dom_sf"/>
</dbReference>
<dbReference type="RefSeq" id="XP_009022892.1">
    <property type="nucleotide sequence ID" value="XM_009024644.1"/>
</dbReference>
<feature type="compositionally biased region" description="Acidic residues" evidence="1">
    <location>
        <begin position="591"/>
        <end position="606"/>
    </location>
</feature>
<reference evidence="3" key="3">
    <citation type="submission" date="2015-06" db="UniProtKB">
        <authorList>
            <consortium name="EnsemblMetazoa"/>
        </authorList>
    </citation>
    <scope>IDENTIFICATION</scope>
</reference>
<dbReference type="SUPFAM" id="SSF48065">
    <property type="entry name" value="DBL homology domain (DH-domain)"/>
    <property type="match status" value="1"/>
</dbReference>
<dbReference type="EMBL" id="KB097143">
    <property type="protein sequence ID" value="ESN98970.1"/>
    <property type="molecule type" value="Genomic_DNA"/>
</dbReference>
<dbReference type="KEGG" id="hro:HELRODRAFT_162443"/>
<feature type="compositionally biased region" description="Acidic residues" evidence="1">
    <location>
        <begin position="647"/>
        <end position="659"/>
    </location>
</feature>
<protein>
    <recommendedName>
        <fullName evidence="5">DH domain-containing protein</fullName>
    </recommendedName>
</protein>
<dbReference type="Proteomes" id="UP000015101">
    <property type="component" value="Unassembled WGS sequence"/>
</dbReference>
<dbReference type="HOGENOM" id="CLU_324217_0_0_1"/>
<name>T1ESN6_HELRO</name>
<evidence type="ECO:0000313" key="2">
    <source>
        <dbReference type="EMBL" id="ESN98970.1"/>
    </source>
</evidence>
<dbReference type="OrthoDB" id="2272012at2759"/>
<feature type="compositionally biased region" description="Basic and acidic residues" evidence="1">
    <location>
        <begin position="576"/>
        <end position="588"/>
    </location>
</feature>
<feature type="compositionally biased region" description="Basic and acidic residues" evidence="1">
    <location>
        <begin position="555"/>
        <end position="568"/>
    </location>
</feature>
<evidence type="ECO:0008006" key="5">
    <source>
        <dbReference type="Google" id="ProtNLM"/>
    </source>
</evidence>
<organism evidence="3 4">
    <name type="scientific">Helobdella robusta</name>
    <name type="common">Californian leech</name>
    <dbReference type="NCBI Taxonomy" id="6412"/>
    <lineage>
        <taxon>Eukaryota</taxon>
        <taxon>Metazoa</taxon>
        <taxon>Spiralia</taxon>
        <taxon>Lophotrochozoa</taxon>
        <taxon>Annelida</taxon>
        <taxon>Clitellata</taxon>
        <taxon>Hirudinea</taxon>
        <taxon>Rhynchobdellida</taxon>
        <taxon>Glossiphoniidae</taxon>
        <taxon>Helobdella</taxon>
    </lineage>
</organism>
<dbReference type="GeneID" id="20199586"/>
<dbReference type="EMBL" id="AMQM01001084">
    <property type="status" value="NOT_ANNOTATED_CDS"/>
    <property type="molecule type" value="Genomic_DNA"/>
</dbReference>
<evidence type="ECO:0000313" key="4">
    <source>
        <dbReference type="Proteomes" id="UP000015101"/>
    </source>
</evidence>
<dbReference type="AlphaFoldDB" id="T1ESN6"/>
<reference evidence="4" key="1">
    <citation type="submission" date="2012-12" db="EMBL/GenBank/DDBJ databases">
        <authorList>
            <person name="Hellsten U."/>
            <person name="Grimwood J."/>
            <person name="Chapman J.A."/>
            <person name="Shapiro H."/>
            <person name="Aerts A."/>
            <person name="Otillar R.P."/>
            <person name="Terry A.Y."/>
            <person name="Boore J.L."/>
            <person name="Simakov O."/>
            <person name="Marletaz F."/>
            <person name="Cho S.-J."/>
            <person name="Edsinger-Gonzales E."/>
            <person name="Havlak P."/>
            <person name="Kuo D.-H."/>
            <person name="Larsson T."/>
            <person name="Lv J."/>
            <person name="Arendt D."/>
            <person name="Savage R."/>
            <person name="Osoegawa K."/>
            <person name="de Jong P."/>
            <person name="Lindberg D.R."/>
            <person name="Seaver E.C."/>
            <person name="Weisblat D.A."/>
            <person name="Putnam N.H."/>
            <person name="Grigoriev I.V."/>
            <person name="Rokhsar D.S."/>
        </authorList>
    </citation>
    <scope>NUCLEOTIDE SEQUENCE</scope>
</reference>
<accession>T1ESN6</accession>
<feature type="region of interest" description="Disordered" evidence="1">
    <location>
        <begin position="555"/>
        <end position="606"/>
    </location>
</feature>
<feature type="region of interest" description="Disordered" evidence="1">
    <location>
        <begin position="642"/>
        <end position="661"/>
    </location>
</feature>
<keyword evidence="4" id="KW-1185">Reference proteome</keyword>
<proteinExistence type="predicted"/>
<dbReference type="CTD" id="20199586"/>
<dbReference type="InParanoid" id="T1ESN6"/>
<evidence type="ECO:0000256" key="1">
    <source>
        <dbReference type="SAM" id="MobiDB-lite"/>
    </source>
</evidence>